<evidence type="ECO:0000313" key="3">
    <source>
        <dbReference type="Proteomes" id="UP000070136"/>
    </source>
</evidence>
<feature type="transmembrane region" description="Helical" evidence="1">
    <location>
        <begin position="33"/>
        <end position="51"/>
    </location>
</feature>
<protein>
    <submittedName>
        <fullName evidence="2">Uncharacterized protein</fullName>
    </submittedName>
</protein>
<evidence type="ECO:0000313" key="2">
    <source>
        <dbReference type="EMBL" id="KXT98370.1"/>
    </source>
</evidence>
<dbReference type="PATRIC" id="fig|28037.234.peg.1246"/>
<proteinExistence type="predicted"/>
<gene>
    <name evidence="2" type="ORF">SMIDD28_01190</name>
</gene>
<dbReference type="AlphaFoldDB" id="A0A139Q7E9"/>
<reference evidence="2 3" key="1">
    <citation type="submission" date="2016-01" db="EMBL/GenBank/DDBJ databases">
        <title>Highly variable Streptococcus oralis are common among viridans streptococci isolated from primates.</title>
        <authorList>
            <person name="Denapaite D."/>
            <person name="Rieger M."/>
            <person name="Koendgen S."/>
            <person name="Brueckner R."/>
            <person name="Ochigava I."/>
            <person name="Kappeler P."/>
            <person name="Maetz-Rensing K."/>
            <person name="Leendertz F."/>
            <person name="Hakenbeck R."/>
        </authorList>
    </citation>
    <scope>NUCLEOTIDE SEQUENCE [LARGE SCALE GENOMIC DNA]</scope>
    <source>
        <strain evidence="2 3">DD28</strain>
    </source>
</reference>
<dbReference type="Proteomes" id="UP000070136">
    <property type="component" value="Unassembled WGS sequence"/>
</dbReference>
<dbReference type="RefSeq" id="WP_061425260.1">
    <property type="nucleotide sequence ID" value="NZ_KQ970262.1"/>
</dbReference>
<keyword evidence="1" id="KW-0472">Membrane</keyword>
<sequence>MRKYLEKFSSRNVDLSNAFLKEKEISANNRFKLINNCSFIIMFLSFFLTFFDRYDCVKVTVLIIGLIFSLLLIYDFTDIMTILINEVKPDKFNPKTTKRINQYFTTYQKNFKKMKMLDRVRTLIENGISVSISMIPIFQWEIVSLQSLLLLFPLLINLIIFEVLTWKSYDKKSTFYLRNIILLTSPFQISVNILLLSYKSILGNGVAQVCCLIIIVIFILLYKRYNKRWEKGK</sequence>
<feature type="transmembrane region" description="Helical" evidence="1">
    <location>
        <begin position="201"/>
        <end position="222"/>
    </location>
</feature>
<feature type="transmembrane region" description="Helical" evidence="1">
    <location>
        <begin position="57"/>
        <end position="74"/>
    </location>
</feature>
<comment type="caution">
    <text evidence="2">The sequence shown here is derived from an EMBL/GenBank/DDBJ whole genome shotgun (WGS) entry which is preliminary data.</text>
</comment>
<dbReference type="EMBL" id="LQOA01000037">
    <property type="protein sequence ID" value="KXT98370.1"/>
    <property type="molecule type" value="Genomic_DNA"/>
</dbReference>
<feature type="transmembrane region" description="Helical" evidence="1">
    <location>
        <begin position="145"/>
        <end position="164"/>
    </location>
</feature>
<feature type="transmembrane region" description="Helical" evidence="1">
    <location>
        <begin position="176"/>
        <end position="195"/>
    </location>
</feature>
<keyword evidence="1" id="KW-0812">Transmembrane</keyword>
<keyword evidence="1" id="KW-1133">Transmembrane helix</keyword>
<name>A0A139Q7E9_STRMT</name>
<feature type="transmembrane region" description="Helical" evidence="1">
    <location>
        <begin position="122"/>
        <end position="139"/>
    </location>
</feature>
<evidence type="ECO:0000256" key="1">
    <source>
        <dbReference type="SAM" id="Phobius"/>
    </source>
</evidence>
<accession>A0A139Q7E9</accession>
<organism evidence="2 3">
    <name type="scientific">Streptococcus mitis</name>
    <dbReference type="NCBI Taxonomy" id="28037"/>
    <lineage>
        <taxon>Bacteria</taxon>
        <taxon>Bacillati</taxon>
        <taxon>Bacillota</taxon>
        <taxon>Bacilli</taxon>
        <taxon>Lactobacillales</taxon>
        <taxon>Streptococcaceae</taxon>
        <taxon>Streptococcus</taxon>
        <taxon>Streptococcus mitis group</taxon>
    </lineage>
</organism>